<name>A0AC34RSG9_9BILA</name>
<evidence type="ECO:0000313" key="1">
    <source>
        <dbReference type="Proteomes" id="UP000887576"/>
    </source>
</evidence>
<organism evidence="1 2">
    <name type="scientific">Panagrolaimus sp. JU765</name>
    <dbReference type="NCBI Taxonomy" id="591449"/>
    <lineage>
        <taxon>Eukaryota</taxon>
        <taxon>Metazoa</taxon>
        <taxon>Ecdysozoa</taxon>
        <taxon>Nematoda</taxon>
        <taxon>Chromadorea</taxon>
        <taxon>Rhabditida</taxon>
        <taxon>Tylenchina</taxon>
        <taxon>Panagrolaimomorpha</taxon>
        <taxon>Panagrolaimoidea</taxon>
        <taxon>Panagrolaimidae</taxon>
        <taxon>Panagrolaimus</taxon>
    </lineage>
</organism>
<evidence type="ECO:0000313" key="2">
    <source>
        <dbReference type="WBParaSite" id="JU765_v2.g9522.t1"/>
    </source>
</evidence>
<sequence>MLSKSSFSECLRARQLALIREESYIPECRATGTFQPMQCDRYNGSCFCVDELTGIPFSGTASGPGSPLPLCGLKSLFTCEKLPSKIFCEVDGTIAQKTERWYRRGDHCAMYLHDYCAQQSHIPPIPLRTKSDCQRFCLPPTR</sequence>
<dbReference type="WBParaSite" id="JU765_v2.g9522.t1">
    <property type="protein sequence ID" value="JU765_v2.g9522.t1"/>
    <property type="gene ID" value="JU765_v2.g9522"/>
</dbReference>
<accession>A0AC34RSG9</accession>
<dbReference type="Proteomes" id="UP000887576">
    <property type="component" value="Unplaced"/>
</dbReference>
<proteinExistence type="predicted"/>
<reference evidence="2" key="1">
    <citation type="submission" date="2022-11" db="UniProtKB">
        <authorList>
            <consortium name="WormBaseParasite"/>
        </authorList>
    </citation>
    <scope>IDENTIFICATION</scope>
</reference>
<protein>
    <submittedName>
        <fullName evidence="2">Thyroglobulin type-1 domain-containing protein</fullName>
    </submittedName>
</protein>